<evidence type="ECO:0000313" key="2">
    <source>
        <dbReference type="Proteomes" id="UP000024635"/>
    </source>
</evidence>
<organism evidence="1 2">
    <name type="scientific">Ancylostoma ceylanicum</name>
    <dbReference type="NCBI Taxonomy" id="53326"/>
    <lineage>
        <taxon>Eukaryota</taxon>
        <taxon>Metazoa</taxon>
        <taxon>Ecdysozoa</taxon>
        <taxon>Nematoda</taxon>
        <taxon>Chromadorea</taxon>
        <taxon>Rhabditida</taxon>
        <taxon>Rhabditina</taxon>
        <taxon>Rhabditomorpha</taxon>
        <taxon>Strongyloidea</taxon>
        <taxon>Ancylostomatidae</taxon>
        <taxon>Ancylostomatinae</taxon>
        <taxon>Ancylostoma</taxon>
    </lineage>
</organism>
<evidence type="ECO:0000313" key="1">
    <source>
        <dbReference type="EMBL" id="EYC30663.1"/>
    </source>
</evidence>
<dbReference type="AlphaFoldDB" id="A0A016VV93"/>
<name>A0A016VV93_9BILA</name>
<dbReference type="EMBL" id="JARK01001340">
    <property type="protein sequence ID" value="EYC30663.1"/>
    <property type="molecule type" value="Genomic_DNA"/>
</dbReference>
<protein>
    <submittedName>
        <fullName evidence="1">Uncharacterized protein</fullName>
    </submittedName>
</protein>
<keyword evidence="2" id="KW-1185">Reference proteome</keyword>
<comment type="caution">
    <text evidence="1">The sequence shown here is derived from an EMBL/GenBank/DDBJ whole genome shotgun (WGS) entry which is preliminary data.</text>
</comment>
<proteinExistence type="predicted"/>
<reference evidence="2" key="1">
    <citation type="journal article" date="2015" name="Nat. Genet.">
        <title>The genome and transcriptome of the zoonotic hookworm Ancylostoma ceylanicum identify infection-specific gene families.</title>
        <authorList>
            <person name="Schwarz E.M."/>
            <person name="Hu Y."/>
            <person name="Antoshechkin I."/>
            <person name="Miller M.M."/>
            <person name="Sternberg P.W."/>
            <person name="Aroian R.V."/>
        </authorList>
    </citation>
    <scope>NUCLEOTIDE SEQUENCE</scope>
    <source>
        <strain evidence="2">HY135</strain>
    </source>
</reference>
<accession>A0A016VV93</accession>
<gene>
    <name evidence="1" type="primary">Acey_s0004.g1706</name>
    <name evidence="1" type="ORF">Y032_0004g1706</name>
</gene>
<dbReference type="Proteomes" id="UP000024635">
    <property type="component" value="Unassembled WGS sequence"/>
</dbReference>
<sequence>MDRTHTVQYTTLNTMGSHEPHALSIALVGAGTVQSTRQPGVLATVMSACLQLSHHCLFWFNICDVLSTCFITSSSASSPEFEMMLRLKVHRVSLHTEKHRISCYLHQAFENDNLLKRRQESVQVTTCMAQEY</sequence>